<dbReference type="PANTHER" id="PTHR30126:SF39">
    <property type="entry name" value="HTH-TYPE TRANSCRIPTIONAL REGULATOR CYSL"/>
    <property type="match status" value="1"/>
</dbReference>
<dbReference type="RefSeq" id="WP_006967433.1">
    <property type="nucleotide sequence ID" value="NZ_APJX01000008.1"/>
</dbReference>
<keyword evidence="4" id="KW-0804">Transcription</keyword>
<dbReference type="EMBL" id="APJX01000008">
    <property type="protein sequence ID" value="EMS78396.1"/>
    <property type="molecule type" value="Genomic_DNA"/>
</dbReference>
<organism evidence="6 7">
    <name type="scientific">Desulfotignum phosphitoxidans DSM 13687</name>
    <dbReference type="NCBI Taxonomy" id="1286635"/>
    <lineage>
        <taxon>Bacteria</taxon>
        <taxon>Pseudomonadati</taxon>
        <taxon>Thermodesulfobacteriota</taxon>
        <taxon>Desulfobacteria</taxon>
        <taxon>Desulfobacterales</taxon>
        <taxon>Desulfobacteraceae</taxon>
        <taxon>Desulfotignum</taxon>
    </lineage>
</organism>
<evidence type="ECO:0000256" key="2">
    <source>
        <dbReference type="ARBA" id="ARBA00023015"/>
    </source>
</evidence>
<dbReference type="PANTHER" id="PTHR30126">
    <property type="entry name" value="HTH-TYPE TRANSCRIPTIONAL REGULATOR"/>
    <property type="match status" value="1"/>
</dbReference>
<feature type="domain" description="HTH lysR-type" evidence="5">
    <location>
        <begin position="1"/>
        <end position="58"/>
    </location>
</feature>
<comment type="caution">
    <text evidence="6">The sequence shown here is derived from an EMBL/GenBank/DDBJ whole genome shotgun (WGS) entry which is preliminary data.</text>
</comment>
<evidence type="ECO:0000313" key="7">
    <source>
        <dbReference type="Proteomes" id="UP000014216"/>
    </source>
</evidence>
<keyword evidence="7" id="KW-1185">Reference proteome</keyword>
<evidence type="ECO:0000256" key="4">
    <source>
        <dbReference type="ARBA" id="ARBA00023163"/>
    </source>
</evidence>
<name>S0G3K8_9BACT</name>
<dbReference type="Pfam" id="PF03466">
    <property type="entry name" value="LysR_substrate"/>
    <property type="match status" value="1"/>
</dbReference>
<dbReference type="PATRIC" id="fig|1286635.3.peg.3522"/>
<evidence type="ECO:0000256" key="3">
    <source>
        <dbReference type="ARBA" id="ARBA00023125"/>
    </source>
</evidence>
<dbReference type="FunFam" id="1.10.10.10:FF:000001">
    <property type="entry name" value="LysR family transcriptional regulator"/>
    <property type="match status" value="1"/>
</dbReference>
<dbReference type="NCBIfam" id="NF040786">
    <property type="entry name" value="LysR_Sec_metab"/>
    <property type="match status" value="1"/>
</dbReference>
<dbReference type="AlphaFoldDB" id="S0G3K8"/>
<dbReference type="InterPro" id="IPR000847">
    <property type="entry name" value="LysR_HTH_N"/>
</dbReference>
<reference evidence="6 7" key="1">
    <citation type="journal article" date="2013" name="Genome Announc.">
        <title>Draft Genome Sequence of Desulfotignum phosphitoxidans DSM 13687 Strain FiPS-3.</title>
        <authorList>
            <person name="Poehlein A."/>
            <person name="Daniel R."/>
            <person name="Simeonova D.D."/>
        </authorList>
    </citation>
    <scope>NUCLEOTIDE SEQUENCE [LARGE SCALE GENOMIC DNA]</scope>
    <source>
        <strain evidence="6 7">DSM 13687</strain>
    </source>
</reference>
<dbReference type="InterPro" id="IPR036390">
    <property type="entry name" value="WH_DNA-bd_sf"/>
</dbReference>
<dbReference type="CDD" id="cd08420">
    <property type="entry name" value="PBP2_CysL_like"/>
    <property type="match status" value="1"/>
</dbReference>
<comment type="similarity">
    <text evidence="1">Belongs to the LysR transcriptional regulatory family.</text>
</comment>
<gene>
    <name evidence="6" type="primary">cysL</name>
    <name evidence="6" type="ORF">Dpo_8c00630</name>
</gene>
<evidence type="ECO:0000313" key="6">
    <source>
        <dbReference type="EMBL" id="EMS78396.1"/>
    </source>
</evidence>
<dbReference type="Gene3D" id="1.10.10.10">
    <property type="entry name" value="Winged helix-like DNA-binding domain superfamily/Winged helix DNA-binding domain"/>
    <property type="match status" value="1"/>
</dbReference>
<dbReference type="OrthoDB" id="9808620at2"/>
<keyword evidence="2" id="KW-0805">Transcription regulation</keyword>
<dbReference type="SUPFAM" id="SSF46785">
    <property type="entry name" value="Winged helix' DNA-binding domain"/>
    <property type="match status" value="1"/>
</dbReference>
<evidence type="ECO:0000256" key="1">
    <source>
        <dbReference type="ARBA" id="ARBA00009437"/>
    </source>
</evidence>
<accession>S0G3K8</accession>
<dbReference type="InterPro" id="IPR005119">
    <property type="entry name" value="LysR_subst-bd"/>
</dbReference>
<dbReference type="GO" id="GO:0000976">
    <property type="term" value="F:transcription cis-regulatory region binding"/>
    <property type="evidence" value="ECO:0007669"/>
    <property type="project" value="TreeGrafter"/>
</dbReference>
<protein>
    <submittedName>
        <fullName evidence="6">HTH-type transcriptional regulator CysL</fullName>
    </submittedName>
</protein>
<dbReference type="PROSITE" id="PS50931">
    <property type="entry name" value="HTH_LYSR"/>
    <property type="match status" value="1"/>
</dbReference>
<dbReference type="Gene3D" id="3.40.190.290">
    <property type="match status" value="1"/>
</dbReference>
<sequence>MDLWQLKIFVTVVKEQSFSKASDIIHLSQPTVSSHIKELEKYFQCRLLDRLGKKTEPTRAGWILFDHAQKMLALKDTTESALQDFMGCTKGPLIIGGSTIPAGYVLPGLMGPFFKAFPDVSVRLVSGDTHQIIEDVKNGRVDLGVVGARTRDTAIAQETLLADEMKLIIPADHSWAHRSAIDFCELADEPFIAREPGSGTWQSISKTITEAGFDPKQLNVKMTMGSSISVIQGIVNKVGISILSTAAVADDIAAGRLAALSVNNLPLNRFFYLTLAKNRTQSPVCQKFITFAKQQLSKT</sequence>
<evidence type="ECO:0000259" key="5">
    <source>
        <dbReference type="PROSITE" id="PS50931"/>
    </source>
</evidence>
<dbReference type="PRINTS" id="PR00039">
    <property type="entry name" value="HTHLYSR"/>
</dbReference>
<dbReference type="GO" id="GO:0003700">
    <property type="term" value="F:DNA-binding transcription factor activity"/>
    <property type="evidence" value="ECO:0007669"/>
    <property type="project" value="InterPro"/>
</dbReference>
<dbReference type="SUPFAM" id="SSF53850">
    <property type="entry name" value="Periplasmic binding protein-like II"/>
    <property type="match status" value="1"/>
</dbReference>
<keyword evidence="3" id="KW-0238">DNA-binding</keyword>
<proteinExistence type="inferred from homology"/>
<dbReference type="Pfam" id="PF00126">
    <property type="entry name" value="HTH_1"/>
    <property type="match status" value="1"/>
</dbReference>
<dbReference type="InterPro" id="IPR036388">
    <property type="entry name" value="WH-like_DNA-bd_sf"/>
</dbReference>
<dbReference type="InterPro" id="IPR047788">
    <property type="entry name" value="LysR-like_Sec_metab"/>
</dbReference>
<dbReference type="Proteomes" id="UP000014216">
    <property type="component" value="Unassembled WGS sequence"/>
</dbReference>